<evidence type="ECO:0000256" key="1">
    <source>
        <dbReference type="ARBA" id="ARBA00004167"/>
    </source>
</evidence>
<organism evidence="9 10">
    <name type="scientific">Tritrichomonas musculus</name>
    <dbReference type="NCBI Taxonomy" id="1915356"/>
    <lineage>
        <taxon>Eukaryota</taxon>
        <taxon>Metamonada</taxon>
        <taxon>Parabasalia</taxon>
        <taxon>Tritrichomonadida</taxon>
        <taxon>Tritrichomonadidae</taxon>
        <taxon>Tritrichomonas</taxon>
    </lineage>
</organism>
<dbReference type="Pfam" id="PF04577">
    <property type="entry name" value="Glyco_transf_61"/>
    <property type="match status" value="1"/>
</dbReference>
<name>A0ABR2K212_9EUKA</name>
<keyword evidence="7" id="KW-0325">Glycoprotein</keyword>
<evidence type="ECO:0000256" key="6">
    <source>
        <dbReference type="ARBA" id="ARBA00023136"/>
    </source>
</evidence>
<keyword evidence="6" id="KW-0472">Membrane</keyword>
<dbReference type="InterPro" id="IPR049625">
    <property type="entry name" value="Glyco_transf_61_cat"/>
</dbReference>
<evidence type="ECO:0000256" key="3">
    <source>
        <dbReference type="ARBA" id="ARBA00022679"/>
    </source>
</evidence>
<evidence type="ECO:0000259" key="8">
    <source>
        <dbReference type="Pfam" id="PF04577"/>
    </source>
</evidence>
<keyword evidence="10" id="KW-1185">Reference proteome</keyword>
<evidence type="ECO:0000256" key="5">
    <source>
        <dbReference type="ARBA" id="ARBA00022989"/>
    </source>
</evidence>
<accession>A0ABR2K212</accession>
<feature type="domain" description="Glycosyltransferase 61 catalytic" evidence="8">
    <location>
        <begin position="159"/>
        <end position="329"/>
    </location>
</feature>
<keyword evidence="5" id="KW-1133">Transmembrane helix</keyword>
<evidence type="ECO:0000256" key="7">
    <source>
        <dbReference type="ARBA" id="ARBA00023180"/>
    </source>
</evidence>
<dbReference type="PANTHER" id="PTHR20961">
    <property type="entry name" value="GLYCOSYLTRANSFERASE"/>
    <property type="match status" value="1"/>
</dbReference>
<gene>
    <name evidence="9" type="ORF">M9Y10_043886</name>
</gene>
<evidence type="ECO:0000313" key="9">
    <source>
        <dbReference type="EMBL" id="KAK8884766.1"/>
    </source>
</evidence>
<dbReference type="Proteomes" id="UP001470230">
    <property type="component" value="Unassembled WGS sequence"/>
</dbReference>
<reference evidence="9 10" key="1">
    <citation type="submission" date="2024-04" db="EMBL/GenBank/DDBJ databases">
        <title>Tritrichomonas musculus Genome.</title>
        <authorList>
            <person name="Alves-Ferreira E."/>
            <person name="Grigg M."/>
            <person name="Lorenzi H."/>
            <person name="Galac M."/>
        </authorList>
    </citation>
    <scope>NUCLEOTIDE SEQUENCE [LARGE SCALE GENOMIC DNA]</scope>
    <source>
        <strain evidence="9 10">EAF2021</strain>
    </source>
</reference>
<protein>
    <recommendedName>
        <fullName evidence="8">Glycosyltransferase 61 catalytic domain-containing protein</fullName>
    </recommendedName>
</protein>
<comment type="caution">
    <text evidence="9">The sequence shown here is derived from an EMBL/GenBank/DDBJ whole genome shotgun (WGS) entry which is preliminary data.</text>
</comment>
<keyword evidence="4" id="KW-0812">Transmembrane</keyword>
<sequence length="387" mass="45254">MKFKAKYINDIMILCCIVITLFTSIKDDVSVESSILTNFFTETKNVLEKLPDKIFNTTLFSQLSVTPSSSTIDFIGPWLSEFKYHELYFHQKYINESIQVVHMKDLYVTRQCIFFTNNSFYYVRPTCQFDYKNSLNGSRVVSGFYNSVIAICHIWTHNYGHIVFDVLVPLALLPQSVHNNSYIVVTSKVKYVVQMLKIFDYEPYQILCIGTRELIYGENVYTVSPHSFYNFQQITLMKFRDHCLRKYHLNQFPPFRFCFFNRNGQRNIANLDTVMLGIAEDFPDYKWEKRRTFIQAIDTVMYLNEVLLFFGPHGADVANIVFLQEASIVCEIQANTFVSCYLIISNLLGLHHIIGRLPTMEFSQVTHNVLPYALAYQMIEQALKYIE</sequence>
<dbReference type="EMBL" id="JAPFFF010000008">
    <property type="protein sequence ID" value="KAK8884766.1"/>
    <property type="molecule type" value="Genomic_DNA"/>
</dbReference>
<dbReference type="PANTHER" id="PTHR20961:SF38">
    <property type="entry name" value="PROTEIN O-LINKED-MANNOSE BETA-1,4-N-ACETYLGLUCOSAMINYLTRANSFERASE 2"/>
    <property type="match status" value="1"/>
</dbReference>
<keyword evidence="2" id="KW-0328">Glycosyltransferase</keyword>
<evidence type="ECO:0000313" key="10">
    <source>
        <dbReference type="Proteomes" id="UP001470230"/>
    </source>
</evidence>
<comment type="subcellular location">
    <subcellularLocation>
        <location evidence="1">Membrane</location>
        <topology evidence="1">Single-pass membrane protein</topology>
    </subcellularLocation>
</comment>
<evidence type="ECO:0000256" key="4">
    <source>
        <dbReference type="ARBA" id="ARBA00022692"/>
    </source>
</evidence>
<evidence type="ECO:0000256" key="2">
    <source>
        <dbReference type="ARBA" id="ARBA00022676"/>
    </source>
</evidence>
<dbReference type="InterPro" id="IPR007657">
    <property type="entry name" value="Glycosyltransferase_61"/>
</dbReference>
<keyword evidence="3" id="KW-0808">Transferase</keyword>
<proteinExistence type="predicted"/>